<protein>
    <recommendedName>
        <fullName evidence="7">DNA (cytosine-5-)-methyltransferase</fullName>
    </recommendedName>
</protein>
<feature type="compositionally biased region" description="Basic and acidic residues" evidence="3">
    <location>
        <begin position="64"/>
        <end position="73"/>
    </location>
</feature>
<evidence type="ECO:0000313" key="5">
    <source>
        <dbReference type="EMBL" id="CAL1164122.1"/>
    </source>
</evidence>
<sequence length="1730" mass="192410">MRLEPFEAGRWQQPRRLRHFDLTLRGDTAGGSDSSSDDEPVQLPIGLGETAEKEAETSSQSCEVLHETGDEGSGRLASSELVVGGSDGEGSQAMLLASDAEGGDTGNASGAQGSVVYGKLSQIHGEPSVDAFAADFVANPGFSELRLKLADTLRQVDTIMGSLFTGWAVLEMVVDTLQNKWNSSCSTPDDAVMKVDFCFMAEIDKGKQRYLAQRFPHTIMFQDVSDLHKTHARTWDGGAAKVPKGYLGVEKYAQQYRPTMLLLENVATLFQKRKIEGYAAPYDIIKRRLEALGYHVAAGLYNTVDFGLPQQRNRAWILCHLQSDVKVPAHVVTSDVNQFRRLYVTMRYCVDFTIDGQPPKKSGTLQDGKGDPKWLAGYAEQCEIYGKATLEKRVKQLKALALGCSNREICILAVAVEDLHVNRGVDAMKQLIIIQDQNFDRATYPKSDVYTTTCVIPGGKYVATGPGGFRILSPKELARLQGIGSVEWVKYRMAEESVQCPSAPRSVGRHFGQLETTSLMAEAQPLGSFYVESKAMPPKKKAKTSNAKLNIPRDVSDVAPGRISLKDWITMVHQGRHGFPEKRKFPLNEGGSFLDIVQRCFCDQDAMISDSLDLVKKLGIMDSSSTDEDFMNKYLKMQEFPPTPGTFFRTSILQWSFAGKSFWRLPDMATVMDIAKSIAMVGWRDGESIGMRLAPGDSDDVGEYVQGMLHFDDGGMRGLACALVWCGMMHHGQSIKDEEFVSPSMADLARSLLQIPTFYKSQTHDEAADMIRRIVKQNVDAKKQSVSSYEWSLILRGLLSSASRKATSSVSMQEAIELYNANPEVAAHGGTSKDKAGSGSLMLDSKKQHQIKHWLEQTADAAHEQVAISLRDDPFQFGPWGDQLSMYKFLFLDSTAGLSALTMSDLAPAANEPTVSVNWALPMSGAAQGILFQRIRKQFERATAIIAEPQDRKRYRMAEEDLLNLRNLVCLWQQIKVFCSTRVGNYTELESAICNGNSKDHELQVLLDARPAQFAVSMLPCAQKEALQAARSQEEGATMEVEKERLAVREARWAFFKNALQRDQEKLRLAEDAPAKLESLKHRKQIAWKLEQAKIGEKVVKSYREKYLRTDLVSKPELVQQKVNEYRSFVAQCAGCKADQDLFMVVVVDLNVPGAKNSETLNDLCSSVQFANDLAPARTVAMIELPEIAKKSSKRGLADEENELQTSLWALRQSCDVRWICPFNVHPSADAQTNRRRFNSGRLVCNLDAVDENPFICNSELGLCGRPVQLDTEITLPLSKDMILPESLDPESDLKQAERQRPSSEACQAQKGTKRWSALLASLLTASGDVLKNKPCIILNLTGYIEDVGCAVFEMRLANQELKGGFRTENLYYHSVQWIMKDRFGHARLTREVTDAWTSRRFEYGGNKFSLDAPELSNEEVDSIPGAKAALGNLDSLKFEILERSGEKMVIKPDEHKYWSSQTGNILQEYEALRDKHMALVGNTSAVVTATGEVPTSTSADASPASIELESIAKLDECHQGIEVRTASECAAIELILAKDKSVWLVASQNKTISKHTVLGGFGTGQWMPAADCTEPGVPFACPDGDKCLVQLDETSFAQEAQGYQTLSLYKLLLRAETEKHITSHRLSFLEVKRKASVEAGEDGFEITIKNPMTFWCLWDPRGQADRTDERITSKNFFSKCLGPQLPQEVAMTVFRYRFERVGQNFKIQRPYMITARGITLQKDKPLKLT</sequence>
<reference evidence="5" key="2">
    <citation type="submission" date="2024-04" db="EMBL/GenBank/DDBJ databases">
        <authorList>
            <person name="Chen Y."/>
            <person name="Shah S."/>
            <person name="Dougan E. K."/>
            <person name="Thang M."/>
            <person name="Chan C."/>
        </authorList>
    </citation>
    <scope>NUCLEOTIDE SEQUENCE [LARGE SCALE GENOMIC DNA]</scope>
</reference>
<dbReference type="EMBL" id="CAMXCT030004902">
    <property type="protein sequence ID" value="CAL4798059.1"/>
    <property type="molecule type" value="Genomic_DNA"/>
</dbReference>
<feature type="region of interest" description="Disordered" evidence="3">
    <location>
        <begin position="1290"/>
        <end position="1310"/>
    </location>
</feature>
<evidence type="ECO:0000313" key="4">
    <source>
        <dbReference type="EMBL" id="CAI4010747.1"/>
    </source>
</evidence>
<organism evidence="4">
    <name type="scientific">Cladocopium goreaui</name>
    <dbReference type="NCBI Taxonomy" id="2562237"/>
    <lineage>
        <taxon>Eukaryota</taxon>
        <taxon>Sar</taxon>
        <taxon>Alveolata</taxon>
        <taxon>Dinophyceae</taxon>
        <taxon>Suessiales</taxon>
        <taxon>Symbiodiniaceae</taxon>
        <taxon>Cladocopium</taxon>
    </lineage>
</organism>
<dbReference type="InterPro" id="IPR029063">
    <property type="entry name" value="SAM-dependent_MTases_sf"/>
</dbReference>
<evidence type="ECO:0008006" key="7">
    <source>
        <dbReference type="Google" id="ProtNLM"/>
    </source>
</evidence>
<keyword evidence="2" id="KW-0808">Transferase</keyword>
<feature type="compositionally biased region" description="Basic and acidic residues" evidence="3">
    <location>
        <begin position="1292"/>
        <end position="1302"/>
    </location>
</feature>
<accession>A0A9P1DIP3</accession>
<reference evidence="4" key="1">
    <citation type="submission" date="2022-10" db="EMBL/GenBank/DDBJ databases">
        <authorList>
            <person name="Chen Y."/>
            <person name="Dougan E. K."/>
            <person name="Chan C."/>
            <person name="Rhodes N."/>
            <person name="Thang M."/>
        </authorList>
    </citation>
    <scope>NUCLEOTIDE SEQUENCE</scope>
</reference>
<dbReference type="Gene3D" id="3.40.50.150">
    <property type="entry name" value="Vaccinia Virus protein VP39"/>
    <property type="match status" value="1"/>
</dbReference>
<evidence type="ECO:0000256" key="1">
    <source>
        <dbReference type="ARBA" id="ARBA00022603"/>
    </source>
</evidence>
<evidence type="ECO:0000256" key="3">
    <source>
        <dbReference type="SAM" id="MobiDB-lite"/>
    </source>
</evidence>
<dbReference type="GO" id="GO:0032259">
    <property type="term" value="P:methylation"/>
    <property type="evidence" value="ECO:0007669"/>
    <property type="project" value="UniProtKB-KW"/>
</dbReference>
<dbReference type="InterPro" id="IPR001525">
    <property type="entry name" value="C5_MeTfrase"/>
</dbReference>
<keyword evidence="1" id="KW-0489">Methyltransferase</keyword>
<comment type="caution">
    <text evidence="4">The sequence shown here is derived from an EMBL/GenBank/DDBJ whole genome shotgun (WGS) entry which is preliminary data.</text>
</comment>
<feature type="region of interest" description="Disordered" evidence="3">
    <location>
        <begin position="23"/>
        <end position="75"/>
    </location>
</feature>
<dbReference type="EMBL" id="CAMXCT020004902">
    <property type="protein sequence ID" value="CAL1164122.1"/>
    <property type="molecule type" value="Genomic_DNA"/>
</dbReference>
<dbReference type="SUPFAM" id="SSF53335">
    <property type="entry name" value="S-adenosyl-L-methionine-dependent methyltransferases"/>
    <property type="match status" value="1"/>
</dbReference>
<evidence type="ECO:0000313" key="6">
    <source>
        <dbReference type="Proteomes" id="UP001152797"/>
    </source>
</evidence>
<keyword evidence="6" id="KW-1185">Reference proteome</keyword>
<dbReference type="Pfam" id="PF00145">
    <property type="entry name" value="DNA_methylase"/>
    <property type="match status" value="1"/>
</dbReference>
<dbReference type="Proteomes" id="UP001152797">
    <property type="component" value="Unassembled WGS sequence"/>
</dbReference>
<gene>
    <name evidence="4" type="ORF">C1SCF055_LOCUS35983</name>
</gene>
<dbReference type="GO" id="GO:0008168">
    <property type="term" value="F:methyltransferase activity"/>
    <property type="evidence" value="ECO:0007669"/>
    <property type="project" value="UniProtKB-KW"/>
</dbReference>
<evidence type="ECO:0000256" key="2">
    <source>
        <dbReference type="ARBA" id="ARBA00022679"/>
    </source>
</evidence>
<dbReference type="EMBL" id="CAMXCT010004902">
    <property type="protein sequence ID" value="CAI4010747.1"/>
    <property type="molecule type" value="Genomic_DNA"/>
</dbReference>
<proteinExistence type="predicted"/>
<name>A0A9P1DIP3_9DINO</name>